<evidence type="ECO:0000313" key="5">
    <source>
        <dbReference type="Proteomes" id="UP000257039"/>
    </source>
</evidence>
<evidence type="ECO:0000256" key="2">
    <source>
        <dbReference type="ARBA" id="ARBA00023157"/>
    </source>
</evidence>
<protein>
    <submittedName>
        <fullName evidence="4">Aerolysin family beta-barrel pore-forming toxin</fullName>
    </submittedName>
</protein>
<dbReference type="Pfam" id="PF01117">
    <property type="entry name" value="Aerolysin"/>
    <property type="match status" value="1"/>
</dbReference>
<comment type="caution">
    <text evidence="4">The sequence shown here is derived from an EMBL/GenBank/DDBJ whole genome shotgun (WGS) entry which is preliminary data.</text>
</comment>
<dbReference type="PANTHER" id="PTHR39244:SF5">
    <property type="entry name" value="NATTERIN-3-LIKE"/>
    <property type="match status" value="1"/>
</dbReference>
<reference evidence="4 5" key="1">
    <citation type="submission" date="2017-04" db="EMBL/GenBank/DDBJ databases">
        <title>Draft genome sequence of Zooshikella ganghwensis VG4 isolated from Red Sea sediments.</title>
        <authorList>
            <person name="Rehman Z."/>
            <person name="Alam I."/>
            <person name="Kamau A."/>
            <person name="Bajic V."/>
            <person name="Leiknes T."/>
        </authorList>
    </citation>
    <scope>NUCLEOTIDE SEQUENCE [LARGE SCALE GENOMIC DNA]</scope>
    <source>
        <strain evidence="4 5">VG4</strain>
    </source>
</reference>
<comment type="similarity">
    <text evidence="1">Belongs to the aerolysin family.</text>
</comment>
<proteinExistence type="inferred from homology"/>
<dbReference type="AlphaFoldDB" id="A0A4P9VJQ6"/>
<keyword evidence="5" id="KW-1185">Reference proteome</keyword>
<sequence>MVIRNFGSTTDTAVADLKYDQKTSWSKQDNYSFTEKIGIEKEFKAGLPILGANVKINAEFSATQGWNETNGKEQTTTQVAQYRASLPPKSKRTIYLTLFEQKADIPYTSKMYMNYNIQFSNFLRWSGNAKANHPDNRPQFDYTFGNRRNLSGPEDILDQYLHHDIKGYGPWDWPWMMNKYGKNSVSWVLGQVTKKRYGSTLSGKFMTVDGSQYNIDAGPDEPLTAEEIAEFERQNGSSTSRRAKRSLSSNSKLTLEIVEVQTHDNSDTVGNVSLTLSPSQSL</sequence>
<dbReference type="Gene3D" id="2.170.15.10">
    <property type="entry name" value="Proaerolysin, chain A, domain 3"/>
    <property type="match status" value="1"/>
</dbReference>
<evidence type="ECO:0000256" key="1">
    <source>
        <dbReference type="ARBA" id="ARBA00009831"/>
    </source>
</evidence>
<evidence type="ECO:0000313" key="4">
    <source>
        <dbReference type="EMBL" id="RDH42544.1"/>
    </source>
</evidence>
<organism evidence="4 5">
    <name type="scientific">Zooshikella ganghwensis</name>
    <dbReference type="NCBI Taxonomy" id="202772"/>
    <lineage>
        <taxon>Bacteria</taxon>
        <taxon>Pseudomonadati</taxon>
        <taxon>Pseudomonadota</taxon>
        <taxon>Gammaproteobacteria</taxon>
        <taxon>Oceanospirillales</taxon>
        <taxon>Zooshikellaceae</taxon>
        <taxon>Zooshikella</taxon>
    </lineage>
</organism>
<keyword evidence="2" id="KW-1015">Disulfide bond</keyword>
<feature type="domain" description="Aerolysin-like C-terminal" evidence="3">
    <location>
        <begin position="2"/>
        <end position="267"/>
    </location>
</feature>
<dbReference type="InterPro" id="IPR053237">
    <property type="entry name" value="Natterin_C"/>
</dbReference>
<gene>
    <name evidence="4" type="ORF">B9G39_03275</name>
</gene>
<dbReference type="Proteomes" id="UP000257039">
    <property type="component" value="Unassembled WGS sequence"/>
</dbReference>
<dbReference type="PANTHER" id="PTHR39244">
    <property type="entry name" value="NATTERIN-4"/>
    <property type="match status" value="1"/>
</dbReference>
<accession>A0A4P9VJQ6</accession>
<dbReference type="SUPFAM" id="SSF56973">
    <property type="entry name" value="Aerolisin/ETX pore-forming domain"/>
    <property type="match status" value="1"/>
</dbReference>
<dbReference type="InterPro" id="IPR005830">
    <property type="entry name" value="Aerolysn"/>
</dbReference>
<dbReference type="PRINTS" id="PR00754">
    <property type="entry name" value="AEROLYSIN"/>
</dbReference>
<dbReference type="GO" id="GO:0005576">
    <property type="term" value="C:extracellular region"/>
    <property type="evidence" value="ECO:0007669"/>
    <property type="project" value="InterPro"/>
</dbReference>
<dbReference type="InterPro" id="IPR055267">
    <property type="entry name" value="Aerolysin-like_C"/>
</dbReference>
<dbReference type="SMART" id="SM00999">
    <property type="entry name" value="Aerolysin"/>
    <property type="match status" value="1"/>
</dbReference>
<dbReference type="EMBL" id="NDXW01000001">
    <property type="protein sequence ID" value="RDH42544.1"/>
    <property type="molecule type" value="Genomic_DNA"/>
</dbReference>
<name>A0A4P9VJQ6_9GAMM</name>
<evidence type="ECO:0000259" key="3">
    <source>
        <dbReference type="SMART" id="SM00999"/>
    </source>
</evidence>